<dbReference type="Pfam" id="PF00657">
    <property type="entry name" value="Lipase_GDSL"/>
    <property type="match status" value="1"/>
</dbReference>
<dbReference type="GO" id="GO:0016042">
    <property type="term" value="P:lipid catabolic process"/>
    <property type="evidence" value="ECO:0007669"/>
    <property type="project" value="UniProtKB-KW"/>
</dbReference>
<gene>
    <name evidence="4" type="ORF">SI7747_04005197</name>
</gene>
<dbReference type="InterPro" id="IPR036514">
    <property type="entry name" value="SGNH_hydro_sf"/>
</dbReference>
<accession>A0A7I8ILF5</accession>
<dbReference type="PANTHER" id="PTHR45648">
    <property type="entry name" value="GDSL LIPASE/ACYLHYDROLASE FAMILY PROTEIN (AFU_ORTHOLOGUE AFUA_4G14700)"/>
    <property type="match status" value="1"/>
</dbReference>
<evidence type="ECO:0000256" key="1">
    <source>
        <dbReference type="ARBA" id="ARBA00008668"/>
    </source>
</evidence>
<keyword evidence="5" id="KW-1185">Reference proteome</keyword>
<dbReference type="CDD" id="cd01837">
    <property type="entry name" value="SGNH_plant_lipase_like"/>
    <property type="match status" value="1"/>
</dbReference>
<dbReference type="EMBL" id="CACRZD030000004">
    <property type="protein sequence ID" value="CAA6658755.1"/>
    <property type="molecule type" value="Genomic_DNA"/>
</dbReference>
<dbReference type="InterPro" id="IPR001087">
    <property type="entry name" value="GDSL"/>
</dbReference>
<keyword evidence="3" id="KW-0442">Lipid degradation</keyword>
<evidence type="ECO:0000313" key="4">
    <source>
        <dbReference type="EMBL" id="CAA2619030.1"/>
    </source>
</evidence>
<proteinExistence type="inferred from homology"/>
<dbReference type="GO" id="GO:0016788">
    <property type="term" value="F:hydrolase activity, acting on ester bonds"/>
    <property type="evidence" value="ECO:0007669"/>
    <property type="project" value="InterPro"/>
</dbReference>
<dbReference type="Proteomes" id="UP001189122">
    <property type="component" value="Unassembled WGS sequence"/>
</dbReference>
<dbReference type="InterPro" id="IPR051058">
    <property type="entry name" value="GDSL_Est/Lipase"/>
</dbReference>
<sequence>MMVARGRSSAAAAAAVAALMMALTAGMGGGLVSGAVVQFIFGDSLIDVGNNNYLSKSLARATLPWYGIDFGNGLPNGRYSNGRTVSDIVGDMMGLPRPPAFLDPAVNEDVILASGLNYASGGAGILNETSSFFIQRLSLYKQIELFQGTQTIIGRKIGGEAAQKFFKEARYVVSLGSNDYINNFLMPFSSDWSYGSDKFSDYLMSTLDSQLRLLYSLGARKLMFFGLGPMGCIPLQRFFLSSGECRESTNQLALDFNKKARRLIEGLSASLTGAAFSYGDAYDIVLDIVAKPLKYGFNESYEPCCTLGRIRPTLTCTPLSSLCKDRSKYVFWDEYHPTDRANEIIAVAIARSSESPPSKPLCRSLADPHPPPIQIFESQRCGENLSIFGDRNVYCQSVQPSWSIRLITNS</sequence>
<dbReference type="EMBL" id="LR743591">
    <property type="protein sequence ID" value="CAA2619030.1"/>
    <property type="molecule type" value="Genomic_DNA"/>
</dbReference>
<comment type="similarity">
    <text evidence="1">Belongs to the 'GDSL' lipolytic enzyme family.</text>
</comment>
<dbReference type="InterPro" id="IPR035669">
    <property type="entry name" value="SGNH_plant_lipase-like"/>
</dbReference>
<evidence type="ECO:0000256" key="3">
    <source>
        <dbReference type="ARBA" id="ARBA00022963"/>
    </source>
</evidence>
<evidence type="ECO:0000313" key="5">
    <source>
        <dbReference type="Proteomes" id="UP001189122"/>
    </source>
</evidence>
<dbReference type="Gene3D" id="3.40.50.1110">
    <property type="entry name" value="SGNH hydrolase"/>
    <property type="match status" value="1"/>
</dbReference>
<organism evidence="4">
    <name type="scientific">Spirodela intermedia</name>
    <name type="common">Intermediate duckweed</name>
    <dbReference type="NCBI Taxonomy" id="51605"/>
    <lineage>
        <taxon>Eukaryota</taxon>
        <taxon>Viridiplantae</taxon>
        <taxon>Streptophyta</taxon>
        <taxon>Embryophyta</taxon>
        <taxon>Tracheophyta</taxon>
        <taxon>Spermatophyta</taxon>
        <taxon>Magnoliopsida</taxon>
        <taxon>Liliopsida</taxon>
        <taxon>Araceae</taxon>
        <taxon>Lemnoideae</taxon>
        <taxon>Spirodela</taxon>
    </lineage>
</organism>
<keyword evidence="3" id="KW-0443">Lipid metabolism</keyword>
<protein>
    <submittedName>
        <fullName evidence="4">Uncharacterized protein</fullName>
    </submittedName>
</protein>
<keyword evidence="2" id="KW-0378">Hydrolase</keyword>
<dbReference type="AlphaFoldDB" id="A0A7I8ILF5"/>
<name>A0A7I8ILF5_SPIIN</name>
<reference evidence="4 5" key="1">
    <citation type="submission" date="2019-12" db="EMBL/GenBank/DDBJ databases">
        <authorList>
            <person name="Scholz U."/>
            <person name="Mascher M."/>
            <person name="Fiebig A."/>
        </authorList>
    </citation>
    <scope>NUCLEOTIDE SEQUENCE</scope>
</reference>
<dbReference type="PANTHER" id="PTHR45648:SF8">
    <property type="entry name" value="ZINC FINGER PROTEIN"/>
    <property type="match status" value="1"/>
</dbReference>
<evidence type="ECO:0000256" key="2">
    <source>
        <dbReference type="ARBA" id="ARBA00022801"/>
    </source>
</evidence>
<dbReference type="SUPFAM" id="SSF52266">
    <property type="entry name" value="SGNH hydrolase"/>
    <property type="match status" value="1"/>
</dbReference>